<dbReference type="EMBL" id="CM042048">
    <property type="protein sequence ID" value="KAI3757829.1"/>
    <property type="molecule type" value="Genomic_DNA"/>
</dbReference>
<name>A0ACB9EFY7_ARCLA</name>
<protein>
    <submittedName>
        <fullName evidence="1">Uncharacterized protein</fullName>
    </submittedName>
</protein>
<accession>A0ACB9EFY7</accession>
<comment type="caution">
    <text evidence="1">The sequence shown here is derived from an EMBL/GenBank/DDBJ whole genome shotgun (WGS) entry which is preliminary data.</text>
</comment>
<sequence>MAVEKRRIIELQEEMLQGEAAKKAVEHADKKNENKSVKVNDFLPGVDAVEAIKYSILLRDVQPELMDGLIKATKNGDQQKFLELSGTDKLDLGDTGEEEGETDYDDDKEEEGFGDYHDIATRWFDGLVNKDVNITNEIYSLSIVDFDRQELRKLLRNFCSMQERNATTSEEKVGGETCCLAGFCGASFDKYDMLFLFPRAASDP</sequence>
<evidence type="ECO:0000313" key="2">
    <source>
        <dbReference type="Proteomes" id="UP001055879"/>
    </source>
</evidence>
<gene>
    <name evidence="1" type="ORF">L6452_05372</name>
</gene>
<reference evidence="1 2" key="2">
    <citation type="journal article" date="2022" name="Mol. Ecol. Resour.">
        <title>The genomes of chicory, endive, great burdock and yacon provide insights into Asteraceae paleo-polyploidization history and plant inulin production.</title>
        <authorList>
            <person name="Fan W."/>
            <person name="Wang S."/>
            <person name="Wang H."/>
            <person name="Wang A."/>
            <person name="Jiang F."/>
            <person name="Liu H."/>
            <person name="Zhao H."/>
            <person name="Xu D."/>
            <person name="Zhang Y."/>
        </authorList>
    </citation>
    <scope>NUCLEOTIDE SEQUENCE [LARGE SCALE GENOMIC DNA]</scope>
    <source>
        <strain evidence="2">cv. Niubang</strain>
    </source>
</reference>
<reference evidence="2" key="1">
    <citation type="journal article" date="2022" name="Mol. Ecol. Resour.">
        <title>The genomes of chicory, endive, great burdock and yacon provide insights into Asteraceae palaeo-polyploidization history and plant inulin production.</title>
        <authorList>
            <person name="Fan W."/>
            <person name="Wang S."/>
            <person name="Wang H."/>
            <person name="Wang A."/>
            <person name="Jiang F."/>
            <person name="Liu H."/>
            <person name="Zhao H."/>
            <person name="Xu D."/>
            <person name="Zhang Y."/>
        </authorList>
    </citation>
    <scope>NUCLEOTIDE SEQUENCE [LARGE SCALE GENOMIC DNA]</scope>
    <source>
        <strain evidence="2">cv. Niubang</strain>
    </source>
</reference>
<proteinExistence type="predicted"/>
<keyword evidence="2" id="KW-1185">Reference proteome</keyword>
<dbReference type="Proteomes" id="UP001055879">
    <property type="component" value="Linkage Group LG02"/>
</dbReference>
<evidence type="ECO:0000313" key="1">
    <source>
        <dbReference type="EMBL" id="KAI3757829.1"/>
    </source>
</evidence>
<organism evidence="1 2">
    <name type="scientific">Arctium lappa</name>
    <name type="common">Greater burdock</name>
    <name type="synonym">Lappa major</name>
    <dbReference type="NCBI Taxonomy" id="4217"/>
    <lineage>
        <taxon>Eukaryota</taxon>
        <taxon>Viridiplantae</taxon>
        <taxon>Streptophyta</taxon>
        <taxon>Embryophyta</taxon>
        <taxon>Tracheophyta</taxon>
        <taxon>Spermatophyta</taxon>
        <taxon>Magnoliopsida</taxon>
        <taxon>eudicotyledons</taxon>
        <taxon>Gunneridae</taxon>
        <taxon>Pentapetalae</taxon>
        <taxon>asterids</taxon>
        <taxon>campanulids</taxon>
        <taxon>Asterales</taxon>
        <taxon>Asteraceae</taxon>
        <taxon>Carduoideae</taxon>
        <taxon>Cardueae</taxon>
        <taxon>Arctiinae</taxon>
        <taxon>Arctium</taxon>
    </lineage>
</organism>